<dbReference type="PROSITE" id="PS50919">
    <property type="entry name" value="MIR"/>
    <property type="match status" value="1"/>
</dbReference>
<sequence>MNHVKYDGNIHPEEWVRQIRLSFYGFYDINNENTKNEQEIINYCKLLIRPSIKISPETNSFVGLINDLKSDISYDVFKSSVRKKLQDLKLYHISDLTFLINFQQLCYEGEITEIEEQKKLFLNALPKESLQHAFIDHKFDKINSMEKLFKYFYESLIDESKVIKDEAVVTLKHVATGKYLSSSSEAYANYNPSEKVVFAGPTIPDTSCVWIIEMIDREMVRNNCIGKFPTIFYGDLLSLTNKKSMFKLFLSSKESPATRNSRVSCLASNNFSTPSSWHFKSTNSENPPYVKSKDIINIQSDQFVLRSSESTFTAYSKTYQEVACHKDRIGGNDEWRIEIIEKANQFENILVKSIETEFGDTVVKLLENNLA</sequence>
<evidence type="ECO:0000256" key="1">
    <source>
        <dbReference type="ARBA" id="ARBA00022737"/>
    </source>
</evidence>
<dbReference type="AlphaFoldDB" id="A0A8H3LXJ3"/>
<dbReference type="InterPro" id="IPR036300">
    <property type="entry name" value="MIR_dom_sf"/>
</dbReference>
<dbReference type="InterPro" id="IPR016093">
    <property type="entry name" value="MIR_motif"/>
</dbReference>
<dbReference type="Gene3D" id="2.80.10.50">
    <property type="match status" value="1"/>
</dbReference>
<comment type="caution">
    <text evidence="3">The sequence shown here is derived from an EMBL/GenBank/DDBJ whole genome shotgun (WGS) entry which is preliminary data.</text>
</comment>
<dbReference type="CDD" id="cd23263">
    <property type="entry name" value="beta-trefoil_MIR"/>
    <property type="match status" value="1"/>
</dbReference>
<evidence type="ECO:0000259" key="2">
    <source>
        <dbReference type="PROSITE" id="PS50919"/>
    </source>
</evidence>
<dbReference type="SUPFAM" id="SSF82109">
    <property type="entry name" value="MIR domain"/>
    <property type="match status" value="1"/>
</dbReference>
<evidence type="ECO:0000313" key="4">
    <source>
        <dbReference type="Proteomes" id="UP000615446"/>
    </source>
</evidence>
<dbReference type="OrthoDB" id="2327184at2759"/>
<reference evidence="3" key="1">
    <citation type="submission" date="2019-10" db="EMBL/GenBank/DDBJ databases">
        <title>Conservation and host-specific expression of non-tandemly repeated heterogenous ribosome RNA gene in arbuscular mycorrhizal fungi.</title>
        <authorList>
            <person name="Maeda T."/>
            <person name="Kobayashi Y."/>
            <person name="Nakagawa T."/>
            <person name="Ezawa T."/>
            <person name="Yamaguchi K."/>
            <person name="Bino T."/>
            <person name="Nishimoto Y."/>
            <person name="Shigenobu S."/>
            <person name="Kawaguchi M."/>
        </authorList>
    </citation>
    <scope>NUCLEOTIDE SEQUENCE</scope>
    <source>
        <strain evidence="3">HR1</strain>
    </source>
</reference>
<name>A0A8H3LXJ3_9GLOM</name>
<dbReference type="SMART" id="SM00472">
    <property type="entry name" value="MIR"/>
    <property type="match status" value="1"/>
</dbReference>
<organism evidence="3 4">
    <name type="scientific">Rhizophagus clarus</name>
    <dbReference type="NCBI Taxonomy" id="94130"/>
    <lineage>
        <taxon>Eukaryota</taxon>
        <taxon>Fungi</taxon>
        <taxon>Fungi incertae sedis</taxon>
        <taxon>Mucoromycota</taxon>
        <taxon>Glomeromycotina</taxon>
        <taxon>Glomeromycetes</taxon>
        <taxon>Glomerales</taxon>
        <taxon>Glomeraceae</taxon>
        <taxon>Rhizophagus</taxon>
    </lineage>
</organism>
<dbReference type="EMBL" id="BLAL01000239">
    <property type="protein sequence ID" value="GES94869.1"/>
    <property type="molecule type" value="Genomic_DNA"/>
</dbReference>
<proteinExistence type="predicted"/>
<protein>
    <recommendedName>
        <fullName evidence="2">MIR domain-containing protein</fullName>
    </recommendedName>
</protein>
<evidence type="ECO:0000313" key="3">
    <source>
        <dbReference type="EMBL" id="GES94869.1"/>
    </source>
</evidence>
<feature type="domain" description="MIR" evidence="2">
    <location>
        <begin position="160"/>
        <end position="215"/>
    </location>
</feature>
<gene>
    <name evidence="3" type="ORF">RCL2_002156700</name>
</gene>
<dbReference type="Proteomes" id="UP000615446">
    <property type="component" value="Unassembled WGS sequence"/>
</dbReference>
<accession>A0A8H3LXJ3</accession>
<keyword evidence="1" id="KW-0677">Repeat</keyword>